<accession>A0A1V9YQ88</accession>
<protein>
    <submittedName>
        <fullName evidence="1">Uncharacterized protein</fullName>
    </submittedName>
</protein>
<keyword evidence="2" id="KW-1185">Reference proteome</keyword>
<reference evidence="1 2" key="1">
    <citation type="journal article" date="2014" name="Genome Biol. Evol.">
        <title>The secreted proteins of Achlya hypogyna and Thraustotheca clavata identify the ancestral oomycete secretome and reveal gene acquisitions by horizontal gene transfer.</title>
        <authorList>
            <person name="Misner I."/>
            <person name="Blouin N."/>
            <person name="Leonard G."/>
            <person name="Richards T.A."/>
            <person name="Lane C.E."/>
        </authorList>
    </citation>
    <scope>NUCLEOTIDE SEQUENCE [LARGE SCALE GENOMIC DNA]</scope>
    <source>
        <strain evidence="1 2">ATCC 48635</strain>
    </source>
</reference>
<sequence length="120" mass="13200">MRLLDDRIDDTTLDLICSTFPLAPQVFVDYPLCNRDDVEDTVEVFGPCLASVKLYGAFDSPEDAVGMRDSLFSAPNLSRVEIHLTDRAEEAVLGLDGILSTLRHPTLTHFSFGNDDGKAP</sequence>
<evidence type="ECO:0000313" key="1">
    <source>
        <dbReference type="EMBL" id="OQR87840.1"/>
    </source>
</evidence>
<dbReference type="OrthoDB" id="10301742at2759"/>
<name>A0A1V9YQ88_ACHHY</name>
<comment type="caution">
    <text evidence="1">The sequence shown here is derived from an EMBL/GenBank/DDBJ whole genome shotgun (WGS) entry which is preliminary data.</text>
</comment>
<proteinExistence type="predicted"/>
<dbReference type="Proteomes" id="UP000243579">
    <property type="component" value="Unassembled WGS sequence"/>
</dbReference>
<dbReference type="AlphaFoldDB" id="A0A1V9YQ88"/>
<dbReference type="EMBL" id="JNBR01001422">
    <property type="protein sequence ID" value="OQR87840.1"/>
    <property type="molecule type" value="Genomic_DNA"/>
</dbReference>
<organism evidence="1 2">
    <name type="scientific">Achlya hypogyna</name>
    <name type="common">Oomycete</name>
    <name type="synonym">Protoachlya hypogyna</name>
    <dbReference type="NCBI Taxonomy" id="1202772"/>
    <lineage>
        <taxon>Eukaryota</taxon>
        <taxon>Sar</taxon>
        <taxon>Stramenopiles</taxon>
        <taxon>Oomycota</taxon>
        <taxon>Saprolegniomycetes</taxon>
        <taxon>Saprolegniales</taxon>
        <taxon>Achlyaceae</taxon>
        <taxon>Achlya</taxon>
    </lineage>
</organism>
<gene>
    <name evidence="1" type="ORF">ACHHYP_07985</name>
</gene>
<evidence type="ECO:0000313" key="2">
    <source>
        <dbReference type="Proteomes" id="UP000243579"/>
    </source>
</evidence>